<keyword evidence="7" id="KW-0915">Sodium</keyword>
<organism evidence="13 14">
    <name type="scientific">Biomphalaria glabrata</name>
    <name type="common">Bloodfluke planorb</name>
    <name type="synonym">Freshwater snail</name>
    <dbReference type="NCBI Taxonomy" id="6526"/>
    <lineage>
        <taxon>Eukaryota</taxon>
        <taxon>Metazoa</taxon>
        <taxon>Spiralia</taxon>
        <taxon>Lophotrochozoa</taxon>
        <taxon>Mollusca</taxon>
        <taxon>Gastropoda</taxon>
        <taxon>Heterobranchia</taxon>
        <taxon>Euthyneura</taxon>
        <taxon>Panpulmonata</taxon>
        <taxon>Hygrophila</taxon>
        <taxon>Lymnaeoidea</taxon>
        <taxon>Planorbidae</taxon>
        <taxon>Biomphalaria</taxon>
    </lineage>
</organism>
<evidence type="ECO:0000256" key="2">
    <source>
        <dbReference type="ARBA" id="ARBA00006434"/>
    </source>
</evidence>
<dbReference type="Gene3D" id="1.20.1730.10">
    <property type="entry name" value="Sodium/glucose cotransporter"/>
    <property type="match status" value="1"/>
</dbReference>
<keyword evidence="3" id="KW-0813">Transport</keyword>
<evidence type="ECO:0000256" key="1">
    <source>
        <dbReference type="ARBA" id="ARBA00004651"/>
    </source>
</evidence>
<proteinExistence type="inferred from homology"/>
<dbReference type="VEuPathDB" id="VectorBase:BGLAX_043295"/>
<keyword evidence="5 12" id="KW-0812">Transmembrane</keyword>
<keyword evidence="8" id="KW-0406">Ion transport</keyword>
<evidence type="ECO:0000256" key="10">
    <source>
        <dbReference type="ARBA" id="ARBA00023201"/>
    </source>
</evidence>
<evidence type="ECO:0000256" key="12">
    <source>
        <dbReference type="SAM" id="Phobius"/>
    </source>
</evidence>
<dbReference type="InterPro" id="IPR038377">
    <property type="entry name" value="Na/Glc_symporter_sf"/>
</dbReference>
<dbReference type="Proteomes" id="UP000076420">
    <property type="component" value="Unassembled WGS sequence"/>
</dbReference>
<accession>A0A2C9K639</accession>
<dbReference type="GO" id="GO:0006814">
    <property type="term" value="P:sodium ion transport"/>
    <property type="evidence" value="ECO:0007669"/>
    <property type="project" value="UniProtKB-KW"/>
</dbReference>
<evidence type="ECO:0000256" key="7">
    <source>
        <dbReference type="ARBA" id="ARBA00023053"/>
    </source>
</evidence>
<feature type="transmembrane region" description="Helical" evidence="12">
    <location>
        <begin position="95"/>
        <end position="121"/>
    </location>
</feature>
<dbReference type="Pfam" id="PF00474">
    <property type="entry name" value="SSF"/>
    <property type="match status" value="1"/>
</dbReference>
<evidence type="ECO:0000256" key="3">
    <source>
        <dbReference type="ARBA" id="ARBA00022448"/>
    </source>
</evidence>
<dbReference type="InterPro" id="IPR001734">
    <property type="entry name" value="Na/solute_symporter"/>
</dbReference>
<keyword evidence="6 12" id="KW-1133">Transmembrane helix</keyword>
<comment type="subcellular location">
    <subcellularLocation>
        <location evidence="1">Cell membrane</location>
        <topology evidence="1">Multi-pass membrane protein</topology>
    </subcellularLocation>
</comment>
<dbReference type="EnsemblMetazoa" id="BGLB013832-RB">
    <property type="protein sequence ID" value="BGLB013832-PB"/>
    <property type="gene ID" value="BGLB013832"/>
</dbReference>
<feature type="transmembrane region" description="Helical" evidence="12">
    <location>
        <begin position="33"/>
        <end position="52"/>
    </location>
</feature>
<gene>
    <name evidence="13" type="primary">106052750</name>
</gene>
<evidence type="ECO:0000256" key="4">
    <source>
        <dbReference type="ARBA" id="ARBA00022475"/>
    </source>
</evidence>
<dbReference type="PANTHER" id="PTHR42985">
    <property type="entry name" value="SODIUM-COUPLED MONOCARBOXYLATE TRANSPORTER"/>
    <property type="match status" value="1"/>
</dbReference>
<comment type="similarity">
    <text evidence="2 11">Belongs to the sodium:solute symporter (SSF) (TC 2.A.21) family.</text>
</comment>
<dbReference type="GO" id="GO:0015293">
    <property type="term" value="F:symporter activity"/>
    <property type="evidence" value="ECO:0007669"/>
    <property type="project" value="TreeGrafter"/>
</dbReference>
<reference evidence="13" key="1">
    <citation type="submission" date="2020-05" db="UniProtKB">
        <authorList>
            <consortium name="EnsemblMetazoa"/>
        </authorList>
    </citation>
    <scope>IDENTIFICATION</scope>
    <source>
        <strain evidence="13">BB02</strain>
    </source>
</reference>
<evidence type="ECO:0000256" key="9">
    <source>
        <dbReference type="ARBA" id="ARBA00023136"/>
    </source>
</evidence>
<dbReference type="PROSITE" id="PS50283">
    <property type="entry name" value="NA_SOLUT_SYMP_3"/>
    <property type="match status" value="1"/>
</dbReference>
<dbReference type="KEGG" id="bgt:106052750"/>
<evidence type="ECO:0000256" key="8">
    <source>
        <dbReference type="ARBA" id="ARBA00023065"/>
    </source>
</evidence>
<evidence type="ECO:0000256" key="6">
    <source>
        <dbReference type="ARBA" id="ARBA00022989"/>
    </source>
</evidence>
<sequence length="176" mass="20027">MSELLPSGYKEPFYKGEYSFNTGRVHQFTWVDYLIFAAMLAISASIGVFHAIKDRKKNLDNYLMAGRQMSPIPVGLSLLASFMSAITLLGNPAEIYLYSIMYFWIGVGYFLCIAGASHIYLPMFYQLQVTSAYEVSEVTWECRLVLHIARHVKLIKMYGPHKNFLSPEGPQPTSFM</sequence>
<evidence type="ECO:0000256" key="11">
    <source>
        <dbReference type="RuleBase" id="RU362091"/>
    </source>
</evidence>
<evidence type="ECO:0000313" key="14">
    <source>
        <dbReference type="Proteomes" id="UP000076420"/>
    </source>
</evidence>
<name>A0A2C9K639_BIOGL</name>
<protein>
    <submittedName>
        <fullName evidence="13">Uncharacterized protein</fullName>
    </submittedName>
</protein>
<keyword evidence="4" id="KW-1003">Cell membrane</keyword>
<dbReference type="InterPro" id="IPR051163">
    <property type="entry name" value="Sodium:Solute_Symporter_SSF"/>
</dbReference>
<feature type="transmembrane region" description="Helical" evidence="12">
    <location>
        <begin position="72"/>
        <end position="89"/>
    </location>
</feature>
<dbReference type="PANTHER" id="PTHR42985:SF40">
    <property type="entry name" value="LD47995P-RELATED"/>
    <property type="match status" value="1"/>
</dbReference>
<dbReference type="GO" id="GO:0005886">
    <property type="term" value="C:plasma membrane"/>
    <property type="evidence" value="ECO:0007669"/>
    <property type="project" value="UniProtKB-SubCell"/>
</dbReference>
<dbReference type="STRING" id="6526.A0A2C9K639"/>
<evidence type="ECO:0000256" key="5">
    <source>
        <dbReference type="ARBA" id="ARBA00022692"/>
    </source>
</evidence>
<keyword evidence="9 12" id="KW-0472">Membrane</keyword>
<dbReference type="AlphaFoldDB" id="A0A2C9K639"/>
<dbReference type="VEuPathDB" id="VectorBase:BGLB013832"/>
<evidence type="ECO:0000313" key="13">
    <source>
        <dbReference type="EnsemblMetazoa" id="BGLB013832-PB"/>
    </source>
</evidence>
<keyword evidence="10" id="KW-0739">Sodium transport</keyword>